<accession>A0A9D4YT86</accession>
<protein>
    <submittedName>
        <fullName evidence="2">Uncharacterized protein</fullName>
    </submittedName>
</protein>
<dbReference type="InterPro" id="IPR021919">
    <property type="entry name" value="CCB1"/>
</dbReference>
<evidence type="ECO:0000313" key="2">
    <source>
        <dbReference type="EMBL" id="KAI3424720.1"/>
    </source>
</evidence>
<comment type="caution">
    <text evidence="2">The sequence shown here is derived from an EMBL/GenBank/DDBJ whole genome shotgun (WGS) entry which is preliminary data.</text>
</comment>
<organism evidence="2 3">
    <name type="scientific">Chlorella vulgaris</name>
    <name type="common">Green alga</name>
    <dbReference type="NCBI Taxonomy" id="3077"/>
    <lineage>
        <taxon>Eukaryota</taxon>
        <taxon>Viridiplantae</taxon>
        <taxon>Chlorophyta</taxon>
        <taxon>core chlorophytes</taxon>
        <taxon>Trebouxiophyceae</taxon>
        <taxon>Chlorellales</taxon>
        <taxon>Chlorellaceae</taxon>
        <taxon>Chlorella clade</taxon>
        <taxon>Chlorella</taxon>
    </lineage>
</organism>
<feature type="transmembrane region" description="Helical" evidence="1">
    <location>
        <begin position="93"/>
        <end position="111"/>
    </location>
</feature>
<keyword evidence="1" id="KW-1133">Transmembrane helix</keyword>
<dbReference type="Pfam" id="PF12046">
    <property type="entry name" value="CCB1"/>
    <property type="match status" value="1"/>
</dbReference>
<keyword evidence="1" id="KW-0472">Membrane</keyword>
<evidence type="ECO:0000256" key="1">
    <source>
        <dbReference type="SAM" id="Phobius"/>
    </source>
</evidence>
<dbReference type="AlphaFoldDB" id="A0A9D4YT86"/>
<dbReference type="PANTHER" id="PTHR35302:SF1">
    <property type="entry name" value="PROTEIN COFACTOR ASSEMBLY OF COMPLEX C SUBUNIT B CCB1, CHLOROPLASTIC"/>
    <property type="match status" value="1"/>
</dbReference>
<evidence type="ECO:0000313" key="3">
    <source>
        <dbReference type="Proteomes" id="UP001055712"/>
    </source>
</evidence>
<dbReference type="OrthoDB" id="447756at2759"/>
<dbReference type="PANTHER" id="PTHR35302">
    <property type="match status" value="1"/>
</dbReference>
<reference evidence="2" key="2">
    <citation type="submission" date="2020-11" db="EMBL/GenBank/DDBJ databases">
        <authorList>
            <person name="Cecchin M."/>
            <person name="Marcolungo L."/>
            <person name="Rossato M."/>
            <person name="Girolomoni L."/>
            <person name="Cosentino E."/>
            <person name="Cuine S."/>
            <person name="Li-Beisson Y."/>
            <person name="Delledonne M."/>
            <person name="Ballottari M."/>
        </authorList>
    </citation>
    <scope>NUCLEOTIDE SEQUENCE</scope>
    <source>
        <strain evidence="2">211/11P</strain>
        <tissue evidence="2">Whole cell</tissue>
    </source>
</reference>
<feature type="transmembrane region" description="Helical" evidence="1">
    <location>
        <begin position="203"/>
        <end position="219"/>
    </location>
</feature>
<keyword evidence="1" id="KW-0812">Transmembrane</keyword>
<name>A0A9D4YT86_CHLVU</name>
<dbReference type="EMBL" id="SIDB01000012">
    <property type="protein sequence ID" value="KAI3424720.1"/>
    <property type="molecule type" value="Genomic_DNA"/>
</dbReference>
<proteinExistence type="predicted"/>
<feature type="transmembrane region" description="Helical" evidence="1">
    <location>
        <begin position="178"/>
        <end position="197"/>
    </location>
</feature>
<gene>
    <name evidence="2" type="ORF">D9Q98_008109</name>
</gene>
<reference evidence="2" key="1">
    <citation type="journal article" date="2019" name="Plant J.">
        <title>Chlorella vulgaris genome assembly and annotation reveals the molecular basis for metabolic acclimation to high light conditions.</title>
        <authorList>
            <person name="Cecchin M."/>
            <person name="Marcolungo L."/>
            <person name="Rossato M."/>
            <person name="Girolomoni L."/>
            <person name="Cosentino E."/>
            <person name="Cuine S."/>
            <person name="Li-Beisson Y."/>
            <person name="Delledonne M."/>
            <person name="Ballottari M."/>
        </authorList>
    </citation>
    <scope>NUCLEOTIDE SEQUENCE</scope>
    <source>
        <strain evidence="2">211/11P</strain>
    </source>
</reference>
<keyword evidence="3" id="KW-1185">Reference proteome</keyword>
<dbReference type="Proteomes" id="UP001055712">
    <property type="component" value="Unassembled WGS sequence"/>
</dbReference>
<sequence length="275" mass="29519">MQVALLKTHISPTHAIGSRTQRLSRQVVVPLRRLHVAAAAPQREPSSSSSGNGGRWAAAPATLSQMAALWAATAALPAQAAADLSGGPPASSYYVSLGLFLMTVPGLWSLIKRSPKAKIKRKTYVVAGPGDKTGVPLDVRAGQIFDYFARYNYSVKERGEVITFQGTYAASASQASALILYTLVGLASTALVLSITVPQIGSGWYGLCLLSPAAGAYYWRNAERTEEFRVKMVTSDDEMTTDIVVEGDDEEIERFWKELGLVEKGKVLVKGILEG</sequence>